<dbReference type="AlphaFoldDB" id="A0A9J6GUM4"/>
<dbReference type="Proteomes" id="UP000821853">
    <property type="component" value="Unassembled WGS sequence"/>
</dbReference>
<evidence type="ECO:0000256" key="1">
    <source>
        <dbReference type="SAM" id="MobiDB-lite"/>
    </source>
</evidence>
<evidence type="ECO:0000313" key="2">
    <source>
        <dbReference type="EMBL" id="KAH9379205.1"/>
    </source>
</evidence>
<accession>A0A9J6GUM4</accession>
<sequence length="320" mass="35820">MRWPRDFPKITMVIIKVHIQDFFGPDNIFTLGPNPDGVGLVAHKRLSFAMIQTDLKGRLEVISDQETRYVMLSFGMFVRAYRTGGGWQDNSRGNVNSSLAMDYATPVCPDAVCPKVSERGEMRAVSHPRAWFHGVPGREVLLATKREEDRRVERESPELRILVPTRAPRRAERERRLSQTPSRRKAGERSRAALHRRERDWWPVVSCGRRALSRYGQCGLSLGPIMRHRRHGYRQAAAPLTRGGSDHHAARRSLAGHPSSATRGPYPSSATVGIILPAYWSGRVRSWPQKGGTVTCPSGRGFTLTCSPLCLLMGCCLGAR</sequence>
<protein>
    <submittedName>
        <fullName evidence="2">Uncharacterized protein</fullName>
    </submittedName>
</protein>
<evidence type="ECO:0000313" key="3">
    <source>
        <dbReference type="Proteomes" id="UP000821853"/>
    </source>
</evidence>
<reference evidence="2 3" key="1">
    <citation type="journal article" date="2020" name="Cell">
        <title>Large-Scale Comparative Analyses of Tick Genomes Elucidate Their Genetic Diversity and Vector Capacities.</title>
        <authorList>
            <consortium name="Tick Genome and Microbiome Consortium (TIGMIC)"/>
            <person name="Jia N."/>
            <person name="Wang J."/>
            <person name="Shi W."/>
            <person name="Du L."/>
            <person name="Sun Y."/>
            <person name="Zhan W."/>
            <person name="Jiang J.F."/>
            <person name="Wang Q."/>
            <person name="Zhang B."/>
            <person name="Ji P."/>
            <person name="Bell-Sakyi L."/>
            <person name="Cui X.M."/>
            <person name="Yuan T.T."/>
            <person name="Jiang B.G."/>
            <person name="Yang W.F."/>
            <person name="Lam T.T."/>
            <person name="Chang Q.C."/>
            <person name="Ding S.J."/>
            <person name="Wang X.J."/>
            <person name="Zhu J.G."/>
            <person name="Ruan X.D."/>
            <person name="Zhao L."/>
            <person name="Wei J.T."/>
            <person name="Ye R.Z."/>
            <person name="Que T.C."/>
            <person name="Du C.H."/>
            <person name="Zhou Y.H."/>
            <person name="Cheng J.X."/>
            <person name="Dai P.F."/>
            <person name="Guo W.B."/>
            <person name="Han X.H."/>
            <person name="Huang E.J."/>
            <person name="Li L.F."/>
            <person name="Wei W."/>
            <person name="Gao Y.C."/>
            <person name="Liu J.Z."/>
            <person name="Shao H.Z."/>
            <person name="Wang X."/>
            <person name="Wang C.C."/>
            <person name="Yang T.C."/>
            <person name="Huo Q.B."/>
            <person name="Li W."/>
            <person name="Chen H.Y."/>
            <person name="Chen S.E."/>
            <person name="Zhou L.G."/>
            <person name="Ni X.B."/>
            <person name="Tian J.H."/>
            <person name="Sheng Y."/>
            <person name="Liu T."/>
            <person name="Pan Y.S."/>
            <person name="Xia L.Y."/>
            <person name="Li J."/>
            <person name="Zhao F."/>
            <person name="Cao W.C."/>
        </authorList>
    </citation>
    <scope>NUCLEOTIDE SEQUENCE [LARGE SCALE GENOMIC DNA]</scope>
    <source>
        <strain evidence="2">HaeL-2018</strain>
    </source>
</reference>
<dbReference type="VEuPathDB" id="VectorBase:HLOH_049627"/>
<feature type="region of interest" description="Disordered" evidence="1">
    <location>
        <begin position="239"/>
        <end position="266"/>
    </location>
</feature>
<dbReference type="EMBL" id="JABSTR010000009">
    <property type="protein sequence ID" value="KAH9379205.1"/>
    <property type="molecule type" value="Genomic_DNA"/>
</dbReference>
<proteinExistence type="predicted"/>
<comment type="caution">
    <text evidence="2">The sequence shown here is derived from an EMBL/GenBank/DDBJ whole genome shotgun (WGS) entry which is preliminary data.</text>
</comment>
<gene>
    <name evidence="2" type="ORF">HPB48_016312</name>
</gene>
<organism evidence="2 3">
    <name type="scientific">Haemaphysalis longicornis</name>
    <name type="common">Bush tick</name>
    <dbReference type="NCBI Taxonomy" id="44386"/>
    <lineage>
        <taxon>Eukaryota</taxon>
        <taxon>Metazoa</taxon>
        <taxon>Ecdysozoa</taxon>
        <taxon>Arthropoda</taxon>
        <taxon>Chelicerata</taxon>
        <taxon>Arachnida</taxon>
        <taxon>Acari</taxon>
        <taxon>Parasitiformes</taxon>
        <taxon>Ixodida</taxon>
        <taxon>Ixodoidea</taxon>
        <taxon>Ixodidae</taxon>
        <taxon>Haemaphysalinae</taxon>
        <taxon>Haemaphysalis</taxon>
    </lineage>
</organism>
<feature type="region of interest" description="Disordered" evidence="1">
    <location>
        <begin position="162"/>
        <end position="193"/>
    </location>
</feature>
<dbReference type="OrthoDB" id="6499205at2759"/>
<name>A0A9J6GUM4_HAELO</name>
<keyword evidence="3" id="KW-1185">Reference proteome</keyword>